<name>A0A147BLF5_IXORI</name>
<accession>A0A147BLF5</accession>
<keyword evidence="1" id="KW-0472">Membrane</keyword>
<keyword evidence="1" id="KW-1133">Transmembrane helix</keyword>
<dbReference type="EMBL" id="GEGO01004269">
    <property type="protein sequence ID" value="JAR91135.1"/>
    <property type="molecule type" value="Transcribed_RNA"/>
</dbReference>
<keyword evidence="1" id="KW-0812">Transmembrane</keyword>
<protein>
    <submittedName>
        <fullName evidence="2">Uncharacterized protein</fullName>
    </submittedName>
</protein>
<dbReference type="AlphaFoldDB" id="A0A147BLF5"/>
<reference evidence="2" key="1">
    <citation type="journal article" date="2018" name="PLoS Negl. Trop. Dis.">
        <title>Sialome diversity of ticks revealed by RNAseq of single tick salivary glands.</title>
        <authorList>
            <person name="Perner J."/>
            <person name="Kropackova S."/>
            <person name="Kopacek P."/>
            <person name="Ribeiro J.M."/>
        </authorList>
    </citation>
    <scope>NUCLEOTIDE SEQUENCE</scope>
    <source>
        <strain evidence="2">Siblings of single egg batch collected in Ceske Budejovice</strain>
        <tissue evidence="2">Salivary glands</tissue>
    </source>
</reference>
<feature type="transmembrane region" description="Helical" evidence="1">
    <location>
        <begin position="34"/>
        <end position="52"/>
    </location>
</feature>
<organism evidence="2">
    <name type="scientific">Ixodes ricinus</name>
    <name type="common">Common tick</name>
    <name type="synonym">Acarus ricinus</name>
    <dbReference type="NCBI Taxonomy" id="34613"/>
    <lineage>
        <taxon>Eukaryota</taxon>
        <taxon>Metazoa</taxon>
        <taxon>Ecdysozoa</taxon>
        <taxon>Arthropoda</taxon>
        <taxon>Chelicerata</taxon>
        <taxon>Arachnida</taxon>
        <taxon>Acari</taxon>
        <taxon>Parasitiformes</taxon>
        <taxon>Ixodida</taxon>
        <taxon>Ixodoidea</taxon>
        <taxon>Ixodidae</taxon>
        <taxon>Ixodinae</taxon>
        <taxon>Ixodes</taxon>
    </lineage>
</organism>
<evidence type="ECO:0000256" key="1">
    <source>
        <dbReference type="SAM" id="Phobius"/>
    </source>
</evidence>
<evidence type="ECO:0000313" key="2">
    <source>
        <dbReference type="EMBL" id="JAR91135.1"/>
    </source>
</evidence>
<proteinExistence type="predicted"/>
<sequence>MRFLLDFCFLNIGIYALHMFPVVLITGHTKTNRIFFSVIFFFTVFSIFLNLLPFAAELPAHIDPVSVLCSYFKK</sequence>
<feature type="transmembrane region" description="Helical" evidence="1">
    <location>
        <begin position="7"/>
        <end position="28"/>
    </location>
</feature>